<keyword evidence="1" id="KW-0732">Signal</keyword>
<keyword evidence="3" id="KW-0378">Hydrolase</keyword>
<dbReference type="InterPro" id="IPR050491">
    <property type="entry name" value="AmpC-like"/>
</dbReference>
<dbReference type="Proteomes" id="UP000542813">
    <property type="component" value="Unassembled WGS sequence"/>
</dbReference>
<feature type="chain" id="PRO_5030921511" evidence="1">
    <location>
        <begin position="26"/>
        <end position="416"/>
    </location>
</feature>
<dbReference type="InterPro" id="IPR012338">
    <property type="entry name" value="Beta-lactam/transpept-like"/>
</dbReference>
<proteinExistence type="predicted"/>
<gene>
    <name evidence="3" type="ORF">HD601_004043</name>
</gene>
<protein>
    <submittedName>
        <fullName evidence="3">D-alanyl-D-alanine carboxypeptidase</fullName>
        <ecNumber evidence="3">3.4.16.4</ecNumber>
    </submittedName>
</protein>
<name>A0A7W9GSY2_9ACTN</name>
<dbReference type="EC" id="3.4.16.4" evidence="3"/>
<dbReference type="GO" id="GO:0009002">
    <property type="term" value="F:serine-type D-Ala-D-Ala carboxypeptidase activity"/>
    <property type="evidence" value="ECO:0007669"/>
    <property type="project" value="UniProtKB-EC"/>
</dbReference>
<accession>A0A7W9GSY2</accession>
<dbReference type="PANTHER" id="PTHR46825:SF7">
    <property type="entry name" value="D-ALANYL-D-ALANINE CARBOXYPEPTIDASE"/>
    <property type="match status" value="1"/>
</dbReference>
<dbReference type="Pfam" id="PF00144">
    <property type="entry name" value="Beta-lactamase"/>
    <property type="match status" value="1"/>
</dbReference>
<feature type="domain" description="Beta-lactamase-related" evidence="2">
    <location>
        <begin position="53"/>
        <end position="379"/>
    </location>
</feature>
<evidence type="ECO:0000259" key="2">
    <source>
        <dbReference type="Pfam" id="PF00144"/>
    </source>
</evidence>
<dbReference type="Gene3D" id="3.40.710.10">
    <property type="entry name" value="DD-peptidase/beta-lactamase superfamily"/>
    <property type="match status" value="1"/>
</dbReference>
<dbReference type="AlphaFoldDB" id="A0A7W9GSY2"/>
<evidence type="ECO:0000313" key="3">
    <source>
        <dbReference type="EMBL" id="MBB5789468.1"/>
    </source>
</evidence>
<comment type="caution">
    <text evidence="3">The sequence shown here is derived from an EMBL/GenBank/DDBJ whole genome shotgun (WGS) entry which is preliminary data.</text>
</comment>
<organism evidence="3 4">
    <name type="scientific">Jiangella mangrovi</name>
    <dbReference type="NCBI Taxonomy" id="1524084"/>
    <lineage>
        <taxon>Bacteria</taxon>
        <taxon>Bacillati</taxon>
        <taxon>Actinomycetota</taxon>
        <taxon>Actinomycetes</taxon>
        <taxon>Jiangellales</taxon>
        <taxon>Jiangellaceae</taxon>
        <taxon>Jiangella</taxon>
    </lineage>
</organism>
<keyword evidence="4" id="KW-1185">Reference proteome</keyword>
<dbReference type="RefSeq" id="WP_184824864.1">
    <property type="nucleotide sequence ID" value="NZ_JACHMM010000001.1"/>
</dbReference>
<sequence>MRRLKTLSALSAALVLPVAATPAAAGSAMSAAVDGDLDVAWLEESLAALGAAGPQAVVVEVRDGEQVWSAATGDRDPFAPAPHDDPAEPTDLVRVGSVTKSMIVTVVLQLVAEGRLSLDDAVADHLPGVLPYDEPITVRQLLGHTSGVPNHFPLLYPSLAQGSAEDLVRNQHAYFRPPALVEFATRGPLDFAPGAHYWYSNTGYAVIGLLVEELTGQPIEDELERRVFEPAGLTDTTFPRHGTRWPGEHPDGFFATGDPAEPYVETTQMSASQFWAAGAVVSTTADTNRFFRAMFDGTLLPEGLLAEARTLTPQSEGTYGLGIQAVAAPCEPIGDGGLAFGHTGGTFGHSTYAFSSPDGERQVSVVLSIDDQLAPSEERALALNELLVAGLCGSTTAPAARSAGVDVLGELEIVRG</sequence>
<reference evidence="3 4" key="1">
    <citation type="submission" date="2020-08" db="EMBL/GenBank/DDBJ databases">
        <title>Sequencing the genomes of 1000 actinobacteria strains.</title>
        <authorList>
            <person name="Klenk H.-P."/>
        </authorList>
    </citation>
    <scope>NUCLEOTIDE SEQUENCE [LARGE SCALE GENOMIC DNA]</scope>
    <source>
        <strain evidence="3 4">DSM 102122</strain>
    </source>
</reference>
<keyword evidence="3" id="KW-0645">Protease</keyword>
<dbReference type="InterPro" id="IPR001466">
    <property type="entry name" value="Beta-lactam-related"/>
</dbReference>
<evidence type="ECO:0000313" key="4">
    <source>
        <dbReference type="Proteomes" id="UP000542813"/>
    </source>
</evidence>
<dbReference type="PANTHER" id="PTHR46825">
    <property type="entry name" value="D-ALANYL-D-ALANINE-CARBOXYPEPTIDASE/ENDOPEPTIDASE AMPH"/>
    <property type="match status" value="1"/>
</dbReference>
<dbReference type="EMBL" id="JACHMM010000001">
    <property type="protein sequence ID" value="MBB5789468.1"/>
    <property type="molecule type" value="Genomic_DNA"/>
</dbReference>
<dbReference type="SUPFAM" id="SSF56601">
    <property type="entry name" value="beta-lactamase/transpeptidase-like"/>
    <property type="match status" value="1"/>
</dbReference>
<evidence type="ECO:0000256" key="1">
    <source>
        <dbReference type="SAM" id="SignalP"/>
    </source>
</evidence>
<feature type="signal peptide" evidence="1">
    <location>
        <begin position="1"/>
        <end position="25"/>
    </location>
</feature>
<keyword evidence="3" id="KW-0121">Carboxypeptidase</keyword>